<keyword evidence="2" id="KW-0808">Transferase</keyword>
<keyword evidence="1" id="KW-0328">Glycosyltransferase</keyword>
<dbReference type="RefSeq" id="WP_119628228.1">
    <property type="nucleotide sequence ID" value="NZ_AP017928.1"/>
</dbReference>
<dbReference type="Gene3D" id="3.40.50.2000">
    <property type="entry name" value="Glycogen Phosphorylase B"/>
    <property type="match status" value="1"/>
</dbReference>
<evidence type="ECO:0000313" key="4">
    <source>
        <dbReference type="Proteomes" id="UP000266313"/>
    </source>
</evidence>
<proteinExistence type="predicted"/>
<organism evidence="3 4">
    <name type="scientific">Methylocaldum marinum</name>
    <dbReference type="NCBI Taxonomy" id="1432792"/>
    <lineage>
        <taxon>Bacteria</taxon>
        <taxon>Pseudomonadati</taxon>
        <taxon>Pseudomonadota</taxon>
        <taxon>Gammaproteobacteria</taxon>
        <taxon>Methylococcales</taxon>
        <taxon>Methylococcaceae</taxon>
        <taxon>Methylocaldum</taxon>
    </lineage>
</organism>
<dbReference type="SUPFAM" id="SSF53756">
    <property type="entry name" value="UDP-Glycosyltransferase/glycogen phosphorylase"/>
    <property type="match status" value="1"/>
</dbReference>
<sequence length="381" mass="43479">MDEKLNIVMFWFMNDWGKFGRAYENIAESLSKRSDIKRVICILPPRRVDPGAYSWPFEVSKVSSKLIVFAQKDRIVPLGGRPYRLRKWVNECIPYGCFRTLINWLGLERTNTLLWIFPPHRHIDWLIEEIPHGKRVVQIVDNNTFLEEKPVEYRSYAAKQYDALAGSADHVIVSSELNFSLFASKCRACSLFENAVDEMFLAQPSELPSRSTGSRPRAGYVGWITERTDIELLIYASEKLPRIEFLLAGPVGDNVEEEVQRLGALPNVTLLGPIAYRAVPDFLASLDVCLIPHKDSQYSRSMSPLKLFQYLGSGRPIVSTRVAGVGRWAEHVHIAENGEDFVKKIEKALVCETRARAEQRILAARQETWDVRVNEILEAIT</sequence>
<keyword evidence="4" id="KW-1185">Reference proteome</keyword>
<dbReference type="GO" id="GO:0016757">
    <property type="term" value="F:glycosyltransferase activity"/>
    <property type="evidence" value="ECO:0007669"/>
    <property type="project" value="UniProtKB-KW"/>
</dbReference>
<evidence type="ECO:0000256" key="1">
    <source>
        <dbReference type="ARBA" id="ARBA00022676"/>
    </source>
</evidence>
<dbReference type="EMBL" id="AP017928">
    <property type="protein sequence ID" value="BBA32425.1"/>
    <property type="molecule type" value="Genomic_DNA"/>
</dbReference>
<evidence type="ECO:0000313" key="3">
    <source>
        <dbReference type="EMBL" id="BBA32425.1"/>
    </source>
</evidence>
<dbReference type="KEGG" id="mmai:sS8_0459"/>
<dbReference type="OrthoDB" id="9816564at2"/>
<protein>
    <recommendedName>
        <fullName evidence="5">Glycosyltransferase</fullName>
    </recommendedName>
</protein>
<evidence type="ECO:0000256" key="2">
    <source>
        <dbReference type="ARBA" id="ARBA00022679"/>
    </source>
</evidence>
<gene>
    <name evidence="3" type="ORF">sS8_0459</name>
</gene>
<dbReference type="Pfam" id="PF13692">
    <property type="entry name" value="Glyco_trans_1_4"/>
    <property type="match status" value="1"/>
</dbReference>
<dbReference type="AlphaFoldDB" id="A0A286P453"/>
<name>A0A286P453_9GAMM</name>
<evidence type="ECO:0008006" key="5">
    <source>
        <dbReference type="Google" id="ProtNLM"/>
    </source>
</evidence>
<dbReference type="PANTHER" id="PTHR12526:SF629">
    <property type="entry name" value="TEICHURONIC ACID BIOSYNTHESIS GLYCOSYLTRANSFERASE TUAH-RELATED"/>
    <property type="match status" value="1"/>
</dbReference>
<dbReference type="PANTHER" id="PTHR12526">
    <property type="entry name" value="GLYCOSYLTRANSFERASE"/>
    <property type="match status" value="1"/>
</dbReference>
<dbReference type="Proteomes" id="UP000266313">
    <property type="component" value="Chromosome"/>
</dbReference>
<reference evidence="3 4" key="1">
    <citation type="submission" date="2016-12" db="EMBL/GenBank/DDBJ databases">
        <title>Genome sequencing of Methylocaldum marinum.</title>
        <authorList>
            <person name="Takeuchi M."/>
            <person name="Kamagata Y."/>
            <person name="Hiraoka S."/>
            <person name="Oshima K."/>
            <person name="Hattori M."/>
            <person name="Iwasaki W."/>
        </authorList>
    </citation>
    <scope>NUCLEOTIDE SEQUENCE [LARGE SCALE GENOMIC DNA]</scope>
    <source>
        <strain evidence="3 4">S8</strain>
    </source>
</reference>
<accession>A0A286P453</accession>